<dbReference type="InterPro" id="IPR005119">
    <property type="entry name" value="LysR_subst-bd"/>
</dbReference>
<dbReference type="SUPFAM" id="SSF53850">
    <property type="entry name" value="Periplasmic binding protein-like II"/>
    <property type="match status" value="1"/>
</dbReference>
<proteinExistence type="inferred from homology"/>
<dbReference type="GO" id="GO:0003700">
    <property type="term" value="F:DNA-binding transcription factor activity"/>
    <property type="evidence" value="ECO:0007669"/>
    <property type="project" value="InterPro"/>
</dbReference>
<keyword evidence="3" id="KW-0238">DNA-binding</keyword>
<dbReference type="Pfam" id="PF00126">
    <property type="entry name" value="HTH_1"/>
    <property type="match status" value="1"/>
</dbReference>
<dbReference type="FunFam" id="1.10.10.10:FF:000038">
    <property type="entry name" value="Glycine cleavage system transcriptional activator"/>
    <property type="match status" value="1"/>
</dbReference>
<name>A0A2M8J0D0_9RHOB</name>
<evidence type="ECO:0000259" key="5">
    <source>
        <dbReference type="PROSITE" id="PS50931"/>
    </source>
</evidence>
<protein>
    <recommendedName>
        <fullName evidence="5">HTH lysR-type domain-containing protein</fullName>
    </recommendedName>
</protein>
<gene>
    <name evidence="6" type="ORF">CVM52_13030</name>
</gene>
<dbReference type="OrthoDB" id="9813056at2"/>
<dbReference type="PANTHER" id="PTHR30537">
    <property type="entry name" value="HTH-TYPE TRANSCRIPTIONAL REGULATOR"/>
    <property type="match status" value="1"/>
</dbReference>
<dbReference type="PROSITE" id="PS50931">
    <property type="entry name" value="HTH_LYSR"/>
    <property type="match status" value="1"/>
</dbReference>
<reference evidence="6 7" key="1">
    <citation type="journal article" date="2018" name="Int. J. Syst. Evol. Microbiol.">
        <title>Pseudooceanicola lipolyticus sp. nov., a marine alphaproteobacterium, reclassification of Oceanicola flagellatus as Pseudooceanicola flagellatus comb. nov. and emended description of the genus Pseudooceanicola.</title>
        <authorList>
            <person name="Huang M.-M."/>
            <person name="Guo L.-L."/>
            <person name="Wu Y.-H."/>
            <person name="Lai Q.-L."/>
            <person name="Shao Z.-Z."/>
            <person name="Wang C.-S."/>
            <person name="Wu M."/>
            <person name="Xu X.-W."/>
        </authorList>
    </citation>
    <scope>NUCLEOTIDE SEQUENCE [LARGE SCALE GENOMIC DNA]</scope>
    <source>
        <strain evidence="6 7">157</strain>
    </source>
</reference>
<dbReference type="EMBL" id="PGTB01000050">
    <property type="protein sequence ID" value="PJE36250.1"/>
    <property type="molecule type" value="Genomic_DNA"/>
</dbReference>
<dbReference type="InterPro" id="IPR000847">
    <property type="entry name" value="LysR_HTH_N"/>
</dbReference>
<dbReference type="GO" id="GO:0006351">
    <property type="term" value="P:DNA-templated transcription"/>
    <property type="evidence" value="ECO:0007669"/>
    <property type="project" value="TreeGrafter"/>
</dbReference>
<dbReference type="Pfam" id="PF03466">
    <property type="entry name" value="LysR_substrate"/>
    <property type="match status" value="1"/>
</dbReference>
<evidence type="ECO:0000256" key="1">
    <source>
        <dbReference type="ARBA" id="ARBA00009437"/>
    </source>
</evidence>
<dbReference type="InterPro" id="IPR058163">
    <property type="entry name" value="LysR-type_TF_proteobact-type"/>
</dbReference>
<comment type="caution">
    <text evidence="6">The sequence shown here is derived from an EMBL/GenBank/DDBJ whole genome shotgun (WGS) entry which is preliminary data.</text>
</comment>
<evidence type="ECO:0000256" key="4">
    <source>
        <dbReference type="ARBA" id="ARBA00023163"/>
    </source>
</evidence>
<evidence type="ECO:0000256" key="2">
    <source>
        <dbReference type="ARBA" id="ARBA00023015"/>
    </source>
</evidence>
<dbReference type="NCBIfam" id="NF008352">
    <property type="entry name" value="PRK11139.1"/>
    <property type="match status" value="1"/>
</dbReference>
<keyword evidence="2" id="KW-0805">Transcription regulation</keyword>
<evidence type="ECO:0000313" key="6">
    <source>
        <dbReference type="EMBL" id="PJE36250.1"/>
    </source>
</evidence>
<feature type="domain" description="HTH lysR-type" evidence="5">
    <location>
        <begin position="6"/>
        <end position="63"/>
    </location>
</feature>
<dbReference type="Gene3D" id="3.40.190.10">
    <property type="entry name" value="Periplasmic binding protein-like II"/>
    <property type="match status" value="2"/>
</dbReference>
<dbReference type="AlphaFoldDB" id="A0A2M8J0D0"/>
<dbReference type="RefSeq" id="WP_100162933.1">
    <property type="nucleotide sequence ID" value="NZ_PGTB01000050.1"/>
</dbReference>
<dbReference type="InterPro" id="IPR036390">
    <property type="entry name" value="WH_DNA-bd_sf"/>
</dbReference>
<dbReference type="GO" id="GO:0043565">
    <property type="term" value="F:sequence-specific DNA binding"/>
    <property type="evidence" value="ECO:0007669"/>
    <property type="project" value="TreeGrafter"/>
</dbReference>
<accession>A0A2M8J0D0</accession>
<comment type="similarity">
    <text evidence="1">Belongs to the LysR transcriptional regulatory family.</text>
</comment>
<dbReference type="PRINTS" id="PR00039">
    <property type="entry name" value="HTHLYSR"/>
</dbReference>
<dbReference type="Gene3D" id="1.10.10.10">
    <property type="entry name" value="Winged helix-like DNA-binding domain superfamily/Winged helix DNA-binding domain"/>
    <property type="match status" value="1"/>
</dbReference>
<dbReference type="SUPFAM" id="SSF46785">
    <property type="entry name" value="Winged helix' DNA-binding domain"/>
    <property type="match status" value="1"/>
</dbReference>
<keyword evidence="7" id="KW-1185">Reference proteome</keyword>
<dbReference type="CDD" id="cd08432">
    <property type="entry name" value="PBP2_GcdR_TrpI_HvrB_AmpR_like"/>
    <property type="match status" value="1"/>
</dbReference>
<keyword evidence="4" id="KW-0804">Transcription</keyword>
<organism evidence="6 7">
    <name type="scientific">Pseudooceanicola lipolyticus</name>
    <dbReference type="NCBI Taxonomy" id="2029104"/>
    <lineage>
        <taxon>Bacteria</taxon>
        <taxon>Pseudomonadati</taxon>
        <taxon>Pseudomonadota</taxon>
        <taxon>Alphaproteobacteria</taxon>
        <taxon>Rhodobacterales</taxon>
        <taxon>Paracoccaceae</taxon>
        <taxon>Pseudooceanicola</taxon>
    </lineage>
</organism>
<evidence type="ECO:0000313" key="7">
    <source>
        <dbReference type="Proteomes" id="UP000231553"/>
    </source>
</evidence>
<dbReference type="InterPro" id="IPR036388">
    <property type="entry name" value="WH-like_DNA-bd_sf"/>
</dbReference>
<sequence length="326" mass="36452">MPRRFPSLNALKTFEAAARHLSFSNASEELNVTQAAVSRQIKLLEEDFGTPLFKRLTRSVELTEAGHRLFPALKEAFDQIEFAAHRVWDNRGNGILTISVLPTFSVKWLMPRIVDFSEKHPDIEIHLVNSIRPVDFDREDVDLAIRVGSPVMDTRAQGQVRIDLEMAKRDDQLEFLQLMPDRMVAVASPGYIAERGLVKTAADANAATLINMATRQHAWADFLQALGWAVERKNDGPAYGHFFMAIQAAMEGRGIALVPDVLVMDDIRSGLLVQAIPARVPSAGQYYLIGRKTGWEQKRVRIFRAWLESYLPAVQAEANAAGSLMS</sequence>
<evidence type="ECO:0000256" key="3">
    <source>
        <dbReference type="ARBA" id="ARBA00023125"/>
    </source>
</evidence>
<dbReference type="Proteomes" id="UP000231553">
    <property type="component" value="Unassembled WGS sequence"/>
</dbReference>
<dbReference type="PANTHER" id="PTHR30537:SF26">
    <property type="entry name" value="GLYCINE CLEAVAGE SYSTEM TRANSCRIPTIONAL ACTIVATOR"/>
    <property type="match status" value="1"/>
</dbReference>